<reference evidence="1" key="1">
    <citation type="submission" date="2023-10" db="EMBL/GenBank/DDBJ databases">
        <authorList>
            <person name="Chen Y."/>
            <person name="Shah S."/>
            <person name="Dougan E. K."/>
            <person name="Thang M."/>
            <person name="Chan C."/>
        </authorList>
    </citation>
    <scope>NUCLEOTIDE SEQUENCE [LARGE SCALE GENOMIC DNA]</scope>
</reference>
<dbReference type="EMBL" id="CAUYUJ010020374">
    <property type="protein sequence ID" value="CAK0897721.1"/>
    <property type="molecule type" value="Genomic_DNA"/>
</dbReference>
<keyword evidence="2" id="KW-1185">Reference proteome</keyword>
<proteinExistence type="predicted"/>
<protein>
    <submittedName>
        <fullName evidence="1">Uncharacterized protein</fullName>
    </submittedName>
</protein>
<gene>
    <name evidence="1" type="ORF">PCOR1329_LOCUS75805</name>
</gene>
<dbReference type="Proteomes" id="UP001189429">
    <property type="component" value="Unassembled WGS sequence"/>
</dbReference>
<evidence type="ECO:0000313" key="2">
    <source>
        <dbReference type="Proteomes" id="UP001189429"/>
    </source>
</evidence>
<sequence>MCVLVLQRVSFSCPEKGEELIPNSITTVGSSTMMGGRAMGFAGSTTVSPIVTSSMPEKAQMSPAATSSTTLLSLLWKSQSLLTFARLTSPSGPNMKPSSWPTTRLPEMTRPMEMRPMKGSKSRFETSICRGAWASTLGLGHSSRIWSRSGDRSSRVWAIQRGHAQEARGIADRKVADLVAGAKVAEQVESGVEHPVAACCRLIDLVDANHDLATKLQRLLQHKLGLRHWTFLRVYEEEASIRHVQNPLDLAAEVGVPRSVDDVDLDAFPINRRVLRKDGDAPLRLDLVTVHGSNAVILRGLGHERVRQRGLAVIDVRDDGNVADVFTLDDLAHGGLIGYRSRTEGD</sequence>
<organism evidence="1 2">
    <name type="scientific">Prorocentrum cordatum</name>
    <dbReference type="NCBI Taxonomy" id="2364126"/>
    <lineage>
        <taxon>Eukaryota</taxon>
        <taxon>Sar</taxon>
        <taxon>Alveolata</taxon>
        <taxon>Dinophyceae</taxon>
        <taxon>Prorocentrales</taxon>
        <taxon>Prorocentraceae</taxon>
        <taxon>Prorocentrum</taxon>
    </lineage>
</organism>
<evidence type="ECO:0000313" key="1">
    <source>
        <dbReference type="EMBL" id="CAK0897721.1"/>
    </source>
</evidence>
<name>A0ABN9XE17_9DINO</name>
<feature type="non-terminal residue" evidence="1">
    <location>
        <position position="346"/>
    </location>
</feature>
<comment type="caution">
    <text evidence="1">The sequence shown here is derived from an EMBL/GenBank/DDBJ whole genome shotgun (WGS) entry which is preliminary data.</text>
</comment>
<accession>A0ABN9XE17</accession>